<dbReference type="eggNOG" id="ENOG502R06E">
    <property type="taxonomic scope" value="Eukaryota"/>
</dbReference>
<dbReference type="OrthoDB" id="2668963at2759"/>
<accession>S8F074</accession>
<dbReference type="GO" id="GO:0003677">
    <property type="term" value="F:DNA binding"/>
    <property type="evidence" value="ECO:0007669"/>
    <property type="project" value="UniProtKB-KW"/>
</dbReference>
<keyword evidence="1" id="KW-0238">DNA-binding</keyword>
<evidence type="ECO:0000313" key="3">
    <source>
        <dbReference type="EMBL" id="EPS95190.1"/>
    </source>
</evidence>
<dbReference type="InterPro" id="IPR006600">
    <property type="entry name" value="HTH_CenpB_DNA-bd_dom"/>
</dbReference>
<evidence type="ECO:0000313" key="4">
    <source>
        <dbReference type="Proteomes" id="UP000015241"/>
    </source>
</evidence>
<organism evidence="3 4">
    <name type="scientific">Fomitopsis schrenkii</name>
    <name type="common">Brown rot fungus</name>
    <dbReference type="NCBI Taxonomy" id="2126942"/>
    <lineage>
        <taxon>Eukaryota</taxon>
        <taxon>Fungi</taxon>
        <taxon>Dikarya</taxon>
        <taxon>Basidiomycota</taxon>
        <taxon>Agaricomycotina</taxon>
        <taxon>Agaricomycetes</taxon>
        <taxon>Polyporales</taxon>
        <taxon>Fomitopsis</taxon>
    </lineage>
</organism>
<reference evidence="3 4" key="1">
    <citation type="journal article" date="2012" name="Science">
        <title>The Paleozoic origin of enzymatic lignin decomposition reconstructed from 31 fungal genomes.</title>
        <authorList>
            <person name="Floudas D."/>
            <person name="Binder M."/>
            <person name="Riley R."/>
            <person name="Barry K."/>
            <person name="Blanchette R.A."/>
            <person name="Henrissat B."/>
            <person name="Martinez A.T."/>
            <person name="Otillar R."/>
            <person name="Spatafora J.W."/>
            <person name="Yadav J.S."/>
            <person name="Aerts A."/>
            <person name="Benoit I."/>
            <person name="Boyd A."/>
            <person name="Carlson A."/>
            <person name="Copeland A."/>
            <person name="Coutinho P.M."/>
            <person name="de Vries R.P."/>
            <person name="Ferreira P."/>
            <person name="Findley K."/>
            <person name="Foster B."/>
            <person name="Gaskell J."/>
            <person name="Glotzer D."/>
            <person name="Gorecki P."/>
            <person name="Heitman J."/>
            <person name="Hesse C."/>
            <person name="Hori C."/>
            <person name="Igarashi K."/>
            <person name="Jurgens J.A."/>
            <person name="Kallen N."/>
            <person name="Kersten P."/>
            <person name="Kohler A."/>
            <person name="Kuees U."/>
            <person name="Kumar T.K.A."/>
            <person name="Kuo A."/>
            <person name="LaButti K."/>
            <person name="Larrondo L.F."/>
            <person name="Lindquist E."/>
            <person name="Ling A."/>
            <person name="Lombard V."/>
            <person name="Lucas S."/>
            <person name="Lundell T."/>
            <person name="Martin R."/>
            <person name="McLaughlin D.J."/>
            <person name="Morgenstern I."/>
            <person name="Morin E."/>
            <person name="Murat C."/>
            <person name="Nagy L.G."/>
            <person name="Nolan M."/>
            <person name="Ohm R.A."/>
            <person name="Patyshakuliyeva A."/>
            <person name="Rokas A."/>
            <person name="Ruiz-Duenas F.J."/>
            <person name="Sabat G."/>
            <person name="Salamov A."/>
            <person name="Samejima M."/>
            <person name="Schmutz J."/>
            <person name="Slot J.C."/>
            <person name="St John F."/>
            <person name="Stenlid J."/>
            <person name="Sun H."/>
            <person name="Sun S."/>
            <person name="Syed K."/>
            <person name="Tsang A."/>
            <person name="Wiebenga A."/>
            <person name="Young D."/>
            <person name="Pisabarro A."/>
            <person name="Eastwood D.C."/>
            <person name="Martin F."/>
            <person name="Cullen D."/>
            <person name="Grigoriev I.V."/>
            <person name="Hibbett D.S."/>
        </authorList>
    </citation>
    <scope>NUCLEOTIDE SEQUENCE</scope>
    <source>
        <strain evidence="4">FP-58527</strain>
    </source>
</reference>
<gene>
    <name evidence="3" type="ORF">FOMPIDRAFT_1132914</name>
</gene>
<protein>
    <recommendedName>
        <fullName evidence="2">HTH CENPB-type domain-containing protein</fullName>
    </recommendedName>
</protein>
<dbReference type="AlphaFoldDB" id="S8F074"/>
<name>S8F074_FOMSC</name>
<evidence type="ECO:0000256" key="1">
    <source>
        <dbReference type="ARBA" id="ARBA00023125"/>
    </source>
</evidence>
<dbReference type="HOGENOM" id="CLU_076148_3_0_1"/>
<feature type="domain" description="HTH CENPB-type" evidence="2">
    <location>
        <begin position="85"/>
        <end position="155"/>
    </location>
</feature>
<dbReference type="PROSITE" id="PS51253">
    <property type="entry name" value="HTH_CENPB"/>
    <property type="match status" value="1"/>
</dbReference>
<feature type="non-terminal residue" evidence="3">
    <location>
        <position position="155"/>
    </location>
</feature>
<dbReference type="Pfam" id="PF03221">
    <property type="entry name" value="HTH_Tnp_Tc5"/>
    <property type="match status" value="1"/>
</dbReference>
<dbReference type="EMBL" id="KE504213">
    <property type="protein sequence ID" value="EPS95190.1"/>
    <property type="molecule type" value="Genomic_DNA"/>
</dbReference>
<sequence length="155" mass="17914">MVGRALSKTKKKQITRELNEKWMTAAVQRYHAEQARPLTEDKTRKGLREIAKEVEGECFQKTKKQIHIAPLTLLRRVKGGQSIGEFNANKSWLSAEETETIITYAVETAKRGFPLSHRPLREHAKEILKGRYGEDFPGLGKQWSNRFIEKHSDRL</sequence>
<keyword evidence="4" id="KW-1185">Reference proteome</keyword>
<proteinExistence type="predicted"/>
<dbReference type="Proteomes" id="UP000015241">
    <property type="component" value="Unassembled WGS sequence"/>
</dbReference>
<dbReference type="InParanoid" id="S8F074"/>
<evidence type="ECO:0000259" key="2">
    <source>
        <dbReference type="PROSITE" id="PS51253"/>
    </source>
</evidence>